<dbReference type="Pfam" id="PF00563">
    <property type="entry name" value="EAL"/>
    <property type="match status" value="1"/>
</dbReference>
<feature type="transmembrane region" description="Helical" evidence="1">
    <location>
        <begin position="68"/>
        <end position="88"/>
    </location>
</feature>
<dbReference type="InterPro" id="IPR001633">
    <property type="entry name" value="EAL_dom"/>
</dbReference>
<dbReference type="SUPFAM" id="SSF55073">
    <property type="entry name" value="Nucleotide cyclase"/>
    <property type="match status" value="1"/>
</dbReference>
<dbReference type="PROSITE" id="PS50887">
    <property type="entry name" value="GGDEF"/>
    <property type="match status" value="1"/>
</dbReference>
<evidence type="ECO:0000259" key="3">
    <source>
        <dbReference type="PROSITE" id="PS50887"/>
    </source>
</evidence>
<protein>
    <recommendedName>
        <fullName evidence="6">GGDEF-domain containing protein</fullName>
    </recommendedName>
</protein>
<accession>A0A263BTD3</accession>
<dbReference type="EMBL" id="NPIA01000004">
    <property type="protein sequence ID" value="OZM56984.1"/>
    <property type="molecule type" value="Genomic_DNA"/>
</dbReference>
<feature type="domain" description="EAL" evidence="2">
    <location>
        <begin position="412"/>
        <end position="665"/>
    </location>
</feature>
<feature type="domain" description="GGDEF" evidence="3">
    <location>
        <begin position="270"/>
        <end position="403"/>
    </location>
</feature>
<feature type="transmembrane region" description="Helical" evidence="1">
    <location>
        <begin position="100"/>
        <end position="120"/>
    </location>
</feature>
<dbReference type="PANTHER" id="PTHR44757">
    <property type="entry name" value="DIGUANYLATE CYCLASE DGCP"/>
    <property type="match status" value="1"/>
</dbReference>
<evidence type="ECO:0000313" key="4">
    <source>
        <dbReference type="EMBL" id="OZM56984.1"/>
    </source>
</evidence>
<reference evidence="5" key="1">
    <citation type="submission" date="2017-08" db="EMBL/GenBank/DDBJ databases">
        <authorList>
            <person name="Huang Z."/>
        </authorList>
    </citation>
    <scope>NUCLEOTIDE SEQUENCE [LARGE SCALE GENOMIC DNA]</scope>
    <source>
        <strain evidence="5">SA5d-4</strain>
    </source>
</reference>
<dbReference type="FunFam" id="3.20.20.450:FF:000001">
    <property type="entry name" value="Cyclic di-GMP phosphodiesterase yahA"/>
    <property type="match status" value="1"/>
</dbReference>
<keyword evidence="5" id="KW-1185">Reference proteome</keyword>
<dbReference type="CDD" id="cd01949">
    <property type="entry name" value="GGDEF"/>
    <property type="match status" value="1"/>
</dbReference>
<dbReference type="InterPro" id="IPR035919">
    <property type="entry name" value="EAL_sf"/>
</dbReference>
<dbReference type="InterPro" id="IPR043128">
    <property type="entry name" value="Rev_trsase/Diguanyl_cyclase"/>
</dbReference>
<feature type="transmembrane region" description="Helical" evidence="1">
    <location>
        <begin position="132"/>
        <end position="154"/>
    </location>
</feature>
<keyword evidence="1" id="KW-1133">Transmembrane helix</keyword>
<name>A0A263BTD3_9BACI</name>
<dbReference type="SMART" id="SM00267">
    <property type="entry name" value="GGDEF"/>
    <property type="match status" value="1"/>
</dbReference>
<dbReference type="AlphaFoldDB" id="A0A263BTD3"/>
<dbReference type="InterPro" id="IPR000160">
    <property type="entry name" value="GGDEF_dom"/>
</dbReference>
<feature type="transmembrane region" description="Helical" evidence="1">
    <location>
        <begin position="202"/>
        <end position="222"/>
    </location>
</feature>
<keyword evidence="1" id="KW-0812">Transmembrane</keyword>
<dbReference type="InterPro" id="IPR029787">
    <property type="entry name" value="Nucleotide_cyclase"/>
</dbReference>
<comment type="caution">
    <text evidence="4">The sequence shown here is derived from an EMBL/GenBank/DDBJ whole genome shotgun (WGS) entry which is preliminary data.</text>
</comment>
<keyword evidence="1" id="KW-0472">Membrane</keyword>
<proteinExistence type="predicted"/>
<feature type="transmembrane region" description="Helical" evidence="1">
    <location>
        <begin position="36"/>
        <end position="56"/>
    </location>
</feature>
<dbReference type="Gene3D" id="3.30.70.270">
    <property type="match status" value="1"/>
</dbReference>
<dbReference type="SMART" id="SM00052">
    <property type="entry name" value="EAL"/>
    <property type="match status" value="1"/>
</dbReference>
<organism evidence="4 5">
    <name type="scientific">Lottiidibacillus patelloidae</name>
    <dbReference type="NCBI Taxonomy" id="2670334"/>
    <lineage>
        <taxon>Bacteria</taxon>
        <taxon>Bacillati</taxon>
        <taxon>Bacillota</taxon>
        <taxon>Bacilli</taxon>
        <taxon>Bacillales</taxon>
        <taxon>Bacillaceae</taxon>
        <taxon>Lottiidibacillus</taxon>
    </lineage>
</organism>
<evidence type="ECO:0000256" key="1">
    <source>
        <dbReference type="SAM" id="Phobius"/>
    </source>
</evidence>
<dbReference type="Gene3D" id="3.20.20.450">
    <property type="entry name" value="EAL domain"/>
    <property type="match status" value="1"/>
</dbReference>
<evidence type="ECO:0008006" key="6">
    <source>
        <dbReference type="Google" id="ProtNLM"/>
    </source>
</evidence>
<dbReference type="Proteomes" id="UP000217083">
    <property type="component" value="Unassembled WGS sequence"/>
</dbReference>
<dbReference type="SUPFAM" id="SSF141868">
    <property type="entry name" value="EAL domain-like"/>
    <property type="match status" value="1"/>
</dbReference>
<dbReference type="CDD" id="cd01948">
    <property type="entry name" value="EAL"/>
    <property type="match status" value="1"/>
</dbReference>
<evidence type="ECO:0000313" key="5">
    <source>
        <dbReference type="Proteomes" id="UP000217083"/>
    </source>
</evidence>
<feature type="transmembrane region" description="Helical" evidence="1">
    <location>
        <begin position="174"/>
        <end position="196"/>
    </location>
</feature>
<dbReference type="InterPro" id="IPR052155">
    <property type="entry name" value="Biofilm_reg_signaling"/>
</dbReference>
<sequence>MNDMTYILIAVLLIFFFFCIIFFLEKLFYQQNKEKLYRFSTAVLATCILWFIYISILSSINIAQWEDFLSYKMLLYFVGSCMVLYITIEKVGKIERDMNTIKLLKLSLFMSVTFLGISYLPLIDILQIEEHLGLSIAFALVLMVTTIFLVMRVIQQMKIDMVINKRKLPLIFQLFIALLSGLAIIGWYYTFLYLFVEFNSSFFIVAEFISIFLLIATTIIYAEDQYKFKEEQLKRNNKRLSYLAYHDQMTNLPNRVKINEIIASLIEKNEKFALLFIDLDDFKFVNDLLSHKVGDILLVRITQRLKSLASEKDSVGRIGGDEFVLIKRDYKSREELEQFINDVQNYVTKTVTIDNYPINITPSIGIVEYPDNGEKVSDLLKSGDIALLQAKSKGRNAKHYFSNTKDQKTIDLISLREDLKLALERNQLEVYYQPQIDLKKDKVKGFEALLRWHHPKKGIVSPATFIPIAEETGIIAPIGEWVLREACKQVAKWNKEYNMEYRISVNLSLKQLYKSDFVAVVEEILKETQLPHSLLELEITESVAMADVNRTKLIFKRFHEIGVRLSLDDFGTGYSSLSFIQQFKISRIKIDKSFLKEITVDSDDYKIVSGILSMALQLNLLVTAEGIETIEQLDYIRENNCHEAQGFYFSKPMPPAEIEKKIMNI</sequence>
<gene>
    <name evidence="4" type="ORF">CIB95_09445</name>
</gene>
<reference evidence="4 5" key="2">
    <citation type="submission" date="2017-09" db="EMBL/GenBank/DDBJ databases">
        <title>Bacillus patelloidae sp. nov., isolated from the intestinal tract of a marine limpet.</title>
        <authorList>
            <person name="Liu R."/>
            <person name="Dong C."/>
            <person name="Shao Z."/>
        </authorList>
    </citation>
    <scope>NUCLEOTIDE SEQUENCE [LARGE SCALE GENOMIC DNA]</scope>
    <source>
        <strain evidence="4 5">SA5d-4</strain>
    </source>
</reference>
<feature type="transmembrane region" description="Helical" evidence="1">
    <location>
        <begin position="6"/>
        <end position="24"/>
    </location>
</feature>
<dbReference type="NCBIfam" id="TIGR00254">
    <property type="entry name" value="GGDEF"/>
    <property type="match status" value="1"/>
</dbReference>
<dbReference type="Pfam" id="PF00990">
    <property type="entry name" value="GGDEF"/>
    <property type="match status" value="1"/>
</dbReference>
<evidence type="ECO:0000259" key="2">
    <source>
        <dbReference type="PROSITE" id="PS50883"/>
    </source>
</evidence>
<dbReference type="PROSITE" id="PS50883">
    <property type="entry name" value="EAL"/>
    <property type="match status" value="1"/>
</dbReference>
<dbReference type="RefSeq" id="WP_094924529.1">
    <property type="nucleotide sequence ID" value="NZ_NPIA01000004.1"/>
</dbReference>
<dbReference type="PANTHER" id="PTHR44757:SF2">
    <property type="entry name" value="BIOFILM ARCHITECTURE MAINTENANCE PROTEIN MBAA"/>
    <property type="match status" value="1"/>
</dbReference>